<feature type="non-terminal residue" evidence="3">
    <location>
        <position position="81"/>
    </location>
</feature>
<evidence type="ECO:0000313" key="3">
    <source>
        <dbReference type="EMBL" id="CAB4026580.1"/>
    </source>
</evidence>
<keyword evidence="4" id="KW-1185">Reference proteome</keyword>
<reference evidence="3" key="1">
    <citation type="submission" date="2020-04" db="EMBL/GenBank/DDBJ databases">
        <authorList>
            <person name="Alioto T."/>
            <person name="Alioto T."/>
            <person name="Gomez Garrido J."/>
        </authorList>
    </citation>
    <scope>NUCLEOTIDE SEQUENCE</scope>
    <source>
        <strain evidence="3">A484AB</strain>
    </source>
</reference>
<evidence type="ECO:0000313" key="4">
    <source>
        <dbReference type="Proteomes" id="UP001152795"/>
    </source>
</evidence>
<dbReference type="Gene3D" id="1.20.5.340">
    <property type="match status" value="1"/>
</dbReference>
<evidence type="ECO:0000256" key="1">
    <source>
        <dbReference type="ARBA" id="ARBA00023054"/>
    </source>
</evidence>
<dbReference type="OrthoDB" id="10561953at2759"/>
<dbReference type="InterPro" id="IPR000533">
    <property type="entry name" value="Tropomyosin"/>
</dbReference>
<proteinExistence type="predicted"/>
<keyword evidence="1 2" id="KW-0175">Coiled coil</keyword>
<protein>
    <submittedName>
        <fullName evidence="3">Uncharacterized protein</fullName>
    </submittedName>
</protein>
<dbReference type="Proteomes" id="UP001152795">
    <property type="component" value="Unassembled WGS sequence"/>
</dbReference>
<dbReference type="SUPFAM" id="SSF57997">
    <property type="entry name" value="Tropomyosin"/>
    <property type="match status" value="1"/>
</dbReference>
<dbReference type="EMBL" id="CACRXK020014283">
    <property type="protein sequence ID" value="CAB4026580.1"/>
    <property type="molecule type" value="Genomic_DNA"/>
</dbReference>
<organism evidence="3 4">
    <name type="scientific">Paramuricea clavata</name>
    <name type="common">Red gorgonian</name>
    <name type="synonym">Violescent sea-whip</name>
    <dbReference type="NCBI Taxonomy" id="317549"/>
    <lineage>
        <taxon>Eukaryota</taxon>
        <taxon>Metazoa</taxon>
        <taxon>Cnidaria</taxon>
        <taxon>Anthozoa</taxon>
        <taxon>Octocorallia</taxon>
        <taxon>Malacalcyonacea</taxon>
        <taxon>Plexauridae</taxon>
        <taxon>Paramuricea</taxon>
    </lineage>
</organism>
<gene>
    <name evidence="3" type="ORF">PACLA_8A088811</name>
</gene>
<name>A0A6S7JC98_PARCT</name>
<sequence length="81" mass="9591">MSKQASLDKVRDTLVKLKENIDTAEDRYHDAKASNLEAVDRLEKAEEEQESYRRRIKLLEFDFEKAKKTLAEKQERLAHLE</sequence>
<accession>A0A6S7JC98</accession>
<evidence type="ECO:0000256" key="2">
    <source>
        <dbReference type="SAM" id="Coils"/>
    </source>
</evidence>
<dbReference type="AlphaFoldDB" id="A0A6S7JC98"/>
<dbReference type="Pfam" id="PF00261">
    <property type="entry name" value="Tropomyosin"/>
    <property type="match status" value="1"/>
</dbReference>
<feature type="coiled-coil region" evidence="2">
    <location>
        <begin position="7"/>
        <end position="76"/>
    </location>
</feature>
<comment type="caution">
    <text evidence="3">The sequence shown here is derived from an EMBL/GenBank/DDBJ whole genome shotgun (WGS) entry which is preliminary data.</text>
</comment>